<dbReference type="InterPro" id="IPR013178">
    <property type="entry name" value="Histone_AcTrfase_Rtt109/CBP"/>
</dbReference>
<dbReference type="VEuPathDB" id="FungiDB:AWRI3580_g909"/>
<dbReference type="EMBL" id="LPNN01000002">
    <property type="protein sequence ID" value="OEJ91907.1"/>
    <property type="molecule type" value="Genomic_DNA"/>
</dbReference>
<keyword evidence="11" id="KW-1185">Reference proteome</keyword>
<proteinExistence type="predicted"/>
<dbReference type="GO" id="GO:0006974">
    <property type="term" value="P:DNA damage response"/>
    <property type="evidence" value="ECO:0007669"/>
    <property type="project" value="UniProtKB-KW"/>
</dbReference>
<dbReference type="Proteomes" id="UP000095358">
    <property type="component" value="Unassembled WGS sequence"/>
</dbReference>
<dbReference type="SMART" id="SM01250">
    <property type="entry name" value="KAT11"/>
    <property type="match status" value="1"/>
</dbReference>
<evidence type="ECO:0000256" key="6">
    <source>
        <dbReference type="ARBA" id="ARBA00023015"/>
    </source>
</evidence>
<accession>A0A1E5RY64</accession>
<comment type="subcellular location">
    <subcellularLocation>
        <location evidence="1">Nucleus</location>
    </subcellularLocation>
</comment>
<dbReference type="PANTHER" id="PTHR31571">
    <property type="entry name" value="ALTERED INHERITANCE OF MITOCHONDRIA PROTEIN 6"/>
    <property type="match status" value="1"/>
</dbReference>
<evidence type="ECO:0000256" key="5">
    <source>
        <dbReference type="ARBA" id="ARBA00022990"/>
    </source>
</evidence>
<keyword evidence="5" id="KW-0007">Acetylation</keyword>
<evidence type="ECO:0000256" key="4">
    <source>
        <dbReference type="ARBA" id="ARBA00022763"/>
    </source>
</evidence>
<evidence type="ECO:0000256" key="1">
    <source>
        <dbReference type="ARBA" id="ARBA00004123"/>
    </source>
</evidence>
<evidence type="ECO:0000313" key="10">
    <source>
        <dbReference type="EMBL" id="OEJ91907.1"/>
    </source>
</evidence>
<keyword evidence="4" id="KW-0227">DNA damage</keyword>
<reference evidence="11" key="1">
    <citation type="journal article" date="2016" name="Genome Announc.">
        <title>Genome sequences of three species of Hanseniaspora isolated from spontaneous wine fermentations.</title>
        <authorList>
            <person name="Sternes P.R."/>
            <person name="Lee D."/>
            <person name="Kutyna D.R."/>
            <person name="Borneman A.R."/>
        </authorList>
    </citation>
    <scope>NUCLEOTIDE SEQUENCE [LARGE SCALE GENOMIC DNA]</scope>
    <source>
        <strain evidence="11">AWRI3580</strain>
    </source>
</reference>
<evidence type="ECO:0000256" key="3">
    <source>
        <dbReference type="ARBA" id="ARBA00022679"/>
    </source>
</evidence>
<dbReference type="GO" id="GO:0006355">
    <property type="term" value="P:regulation of DNA-templated transcription"/>
    <property type="evidence" value="ECO:0007669"/>
    <property type="project" value="InterPro"/>
</dbReference>
<keyword evidence="6" id="KW-0805">Transcription regulation</keyword>
<evidence type="ECO:0000313" key="11">
    <source>
        <dbReference type="Proteomes" id="UP000095358"/>
    </source>
</evidence>
<dbReference type="AlphaFoldDB" id="A0A1E5RY64"/>
<gene>
    <name evidence="10" type="ORF">AWRI3580_g909</name>
</gene>
<dbReference type="InterPro" id="IPR016849">
    <property type="entry name" value="Rtt109"/>
</dbReference>
<keyword evidence="7" id="KW-0804">Transcription</keyword>
<name>A0A1E5RY64_HANUV</name>
<dbReference type="PANTHER" id="PTHR31571:SF2">
    <property type="entry name" value="HISTONE ACETYLTRANSFERASE RTT109"/>
    <property type="match status" value="1"/>
</dbReference>
<dbReference type="GO" id="GO:0005634">
    <property type="term" value="C:nucleus"/>
    <property type="evidence" value="ECO:0007669"/>
    <property type="project" value="UniProtKB-SubCell"/>
</dbReference>
<dbReference type="Pfam" id="PF08214">
    <property type="entry name" value="HAT_KAT11"/>
    <property type="match status" value="1"/>
</dbReference>
<comment type="caution">
    <text evidence="10">The sequence shown here is derived from an EMBL/GenBank/DDBJ whole genome shotgun (WGS) entry which is preliminary data.</text>
</comment>
<evidence type="ECO:0000256" key="8">
    <source>
        <dbReference type="ARBA" id="ARBA00023242"/>
    </source>
</evidence>
<evidence type="ECO:0000256" key="9">
    <source>
        <dbReference type="ARBA" id="ARBA00048940"/>
    </source>
</evidence>
<dbReference type="InterPro" id="IPR051236">
    <property type="entry name" value="HAT_RTT109-like"/>
</dbReference>
<evidence type="ECO:0000256" key="7">
    <source>
        <dbReference type="ARBA" id="ARBA00023163"/>
    </source>
</evidence>
<dbReference type="STRING" id="29833.A0A1E5RY64"/>
<protein>
    <recommendedName>
        <fullName evidence="2">histone acetyltransferase</fullName>
        <ecNumber evidence="2">2.3.1.48</ecNumber>
    </recommendedName>
</protein>
<dbReference type="EC" id="2.3.1.48" evidence="2"/>
<keyword evidence="8" id="KW-0539">Nucleus</keyword>
<evidence type="ECO:0000256" key="2">
    <source>
        <dbReference type="ARBA" id="ARBA00013184"/>
    </source>
</evidence>
<dbReference type="PROSITE" id="PS51728">
    <property type="entry name" value="RTT109_HAT"/>
    <property type="match status" value="1"/>
</dbReference>
<dbReference type="GO" id="GO:0032931">
    <property type="term" value="F:histone H3K56 acetyltransferase activity"/>
    <property type="evidence" value="ECO:0007669"/>
    <property type="project" value="TreeGrafter"/>
</dbReference>
<comment type="catalytic activity">
    <reaction evidence="9">
        <text>L-lysyl-[histone] + acetyl-CoA = N(6)-acetyl-L-lysyl-[histone] + CoA + H(+)</text>
        <dbReference type="Rhea" id="RHEA:21992"/>
        <dbReference type="Rhea" id="RHEA-COMP:9845"/>
        <dbReference type="Rhea" id="RHEA-COMP:11338"/>
        <dbReference type="ChEBI" id="CHEBI:15378"/>
        <dbReference type="ChEBI" id="CHEBI:29969"/>
        <dbReference type="ChEBI" id="CHEBI:57287"/>
        <dbReference type="ChEBI" id="CHEBI:57288"/>
        <dbReference type="ChEBI" id="CHEBI:61930"/>
        <dbReference type="EC" id="2.3.1.48"/>
    </reaction>
    <physiologicalReaction direction="left-to-right" evidence="9">
        <dbReference type="Rhea" id="RHEA:21993"/>
    </physiologicalReaction>
</comment>
<organism evidence="10 11">
    <name type="scientific">Hanseniaspora uvarum</name>
    <name type="common">Yeast</name>
    <name type="synonym">Kloeckera apiculata</name>
    <dbReference type="NCBI Taxonomy" id="29833"/>
    <lineage>
        <taxon>Eukaryota</taxon>
        <taxon>Fungi</taxon>
        <taxon>Dikarya</taxon>
        <taxon>Ascomycota</taxon>
        <taxon>Saccharomycotina</taxon>
        <taxon>Saccharomycetes</taxon>
        <taxon>Saccharomycodales</taxon>
        <taxon>Saccharomycodaceae</taxon>
        <taxon>Hanseniaspora</taxon>
    </lineage>
</organism>
<keyword evidence="3 10" id="KW-0808">Transferase</keyword>
<dbReference type="OrthoDB" id="3361892at2759"/>
<sequence>MASLQEFLKEALPENETFEVFHLVSPTREIKGFKYRKHNQSDFVAKASHFLAIAHNNKVFFAIDINVYFEVLKNKIERTIFVSKADTNGYLDIKTVKISSIVEIFLRFICKISPLYYLKKVIPLSRNYKRLKLSNVITKKTKTKIGLRELSRRAVAGKQGYSIVEETYKNIQIDGDYELLTNISMFTRPEPHYLFTDSGKNPNKHCLQGDKLLKWWLRIVDNLLIDDLLFKHNSYCQGVVSIPGEESAFITSRYVKSLAGSWSVGFLYGNPSDSLFKIPFFNDDPKTRFLRDLIDEDKYEKYSIEKFWVDIEVRQEFRAGVVVGVIGIKGLSNQNALFANLADDSFIQCISKQEYKRYKSYVVGEEYESEEGACDSRDNLYHQWTLNNKKNFTVIGKNTNLAKTVLKETQKVNTLTIRKKTR</sequence>